<dbReference type="EMBL" id="CM008046">
    <property type="protein sequence ID" value="PVH66649.1"/>
    <property type="molecule type" value="Genomic_DNA"/>
</dbReference>
<dbReference type="Gramene" id="PVH66649">
    <property type="protein sequence ID" value="PVH66649"/>
    <property type="gene ID" value="PAHAL_1G306600"/>
</dbReference>
<dbReference type="Proteomes" id="UP000243499">
    <property type="component" value="Chromosome 1"/>
</dbReference>
<proteinExistence type="predicted"/>
<feature type="region of interest" description="Disordered" evidence="1">
    <location>
        <begin position="1"/>
        <end position="27"/>
    </location>
</feature>
<feature type="region of interest" description="Disordered" evidence="1">
    <location>
        <begin position="42"/>
        <end position="66"/>
    </location>
</feature>
<dbReference type="AlphaFoldDB" id="A0A2T8KWZ4"/>
<organism evidence="2">
    <name type="scientific">Panicum hallii</name>
    <dbReference type="NCBI Taxonomy" id="206008"/>
    <lineage>
        <taxon>Eukaryota</taxon>
        <taxon>Viridiplantae</taxon>
        <taxon>Streptophyta</taxon>
        <taxon>Embryophyta</taxon>
        <taxon>Tracheophyta</taxon>
        <taxon>Spermatophyta</taxon>
        <taxon>Magnoliopsida</taxon>
        <taxon>Liliopsida</taxon>
        <taxon>Poales</taxon>
        <taxon>Poaceae</taxon>
        <taxon>PACMAD clade</taxon>
        <taxon>Panicoideae</taxon>
        <taxon>Panicodae</taxon>
        <taxon>Paniceae</taxon>
        <taxon>Panicinae</taxon>
        <taxon>Panicum</taxon>
        <taxon>Panicum sect. Panicum</taxon>
    </lineage>
</organism>
<name>A0A2T8KWZ4_9POAL</name>
<gene>
    <name evidence="2" type="ORF">PAHAL_1G306600</name>
</gene>
<feature type="region of interest" description="Disordered" evidence="1">
    <location>
        <begin position="207"/>
        <end position="226"/>
    </location>
</feature>
<protein>
    <submittedName>
        <fullName evidence="2">Uncharacterized protein</fullName>
    </submittedName>
</protein>
<accession>A0A2T8KWZ4</accession>
<evidence type="ECO:0000256" key="1">
    <source>
        <dbReference type="SAM" id="MobiDB-lite"/>
    </source>
</evidence>
<evidence type="ECO:0000313" key="2">
    <source>
        <dbReference type="EMBL" id="PVH66649.1"/>
    </source>
</evidence>
<feature type="region of interest" description="Disordered" evidence="1">
    <location>
        <begin position="127"/>
        <end position="189"/>
    </location>
</feature>
<reference evidence="2" key="1">
    <citation type="submission" date="2018-04" db="EMBL/GenBank/DDBJ databases">
        <title>WGS assembly of Panicum hallii.</title>
        <authorList>
            <person name="Lovell J."/>
            <person name="Jenkins J."/>
            <person name="Lowry D."/>
            <person name="Mamidi S."/>
            <person name="Sreedasyam A."/>
            <person name="Weng X."/>
            <person name="Barry K."/>
            <person name="Bonette J."/>
            <person name="Campitelli B."/>
            <person name="Daum C."/>
            <person name="Gordon S."/>
            <person name="Gould B."/>
            <person name="Lipzen A."/>
            <person name="Macqueen A."/>
            <person name="Palacio-Mejia J."/>
            <person name="Plott C."/>
            <person name="Shakirov E."/>
            <person name="Shu S."/>
            <person name="Yoshinaga Y."/>
            <person name="Zane M."/>
            <person name="Rokhsar D."/>
            <person name="Grimwood J."/>
            <person name="Schmutz J."/>
            <person name="Juenger T."/>
        </authorList>
    </citation>
    <scope>NUCLEOTIDE SEQUENCE [LARGE SCALE GENOMIC DNA]</scope>
    <source>
        <strain evidence="2">FIL2</strain>
    </source>
</reference>
<sequence length="226" mass="23899">MSCTSVLPGGTEQRPEPLGDLPIDEIRGGAAAGSVEVRSLSAPEYRASEGPTVPVGQRRCCRSTTASPQIRVATVRSFSRANRSSPFSRIGGSASAIEVSPASSRVRGGEDETAELRRRAWVGVGAAHAGSDRESKISQQDPIGAERGAGGGRGEACGISAKREGAAQTDVEEPLGWPPPRGAGGGWRAEGRWRRERWRTMRYGRDEAEGIGGRGGEQLQHRAQTL</sequence>